<dbReference type="Proteomes" id="UP001354989">
    <property type="component" value="Chromosome"/>
</dbReference>
<evidence type="ECO:0000256" key="4">
    <source>
        <dbReference type="SAM" id="SignalP"/>
    </source>
</evidence>
<reference evidence="5 6" key="1">
    <citation type="submission" date="2021-12" db="EMBL/GenBank/DDBJ databases">
        <title>Genome sequencing of bacteria with rrn-lacking chromosome and rrn-plasmid.</title>
        <authorList>
            <person name="Anda M."/>
            <person name="Iwasaki W."/>
        </authorList>
    </citation>
    <scope>NUCLEOTIDE SEQUENCE [LARGE SCALE GENOMIC DNA]</scope>
    <source>
        <strain evidence="5 6">NBRC 101262</strain>
    </source>
</reference>
<organism evidence="5 6">
    <name type="scientific">Persicobacter psychrovividus</name>
    <dbReference type="NCBI Taxonomy" id="387638"/>
    <lineage>
        <taxon>Bacteria</taxon>
        <taxon>Pseudomonadati</taxon>
        <taxon>Bacteroidota</taxon>
        <taxon>Cytophagia</taxon>
        <taxon>Cytophagales</taxon>
        <taxon>Persicobacteraceae</taxon>
        <taxon>Persicobacter</taxon>
    </lineage>
</organism>
<feature type="signal peptide" evidence="4">
    <location>
        <begin position="1"/>
        <end position="19"/>
    </location>
</feature>
<evidence type="ECO:0000256" key="3">
    <source>
        <dbReference type="ARBA" id="ARBA00022729"/>
    </source>
</evidence>
<evidence type="ECO:0000256" key="2">
    <source>
        <dbReference type="ARBA" id="ARBA00014031"/>
    </source>
</evidence>
<evidence type="ECO:0000256" key="1">
    <source>
        <dbReference type="ARBA" id="ARBA00003989"/>
    </source>
</evidence>
<keyword evidence="3 4" id="KW-0732">Signal</keyword>
<evidence type="ECO:0000313" key="5">
    <source>
        <dbReference type="EMBL" id="BDC98951.1"/>
    </source>
</evidence>
<feature type="chain" id="PRO_5045469559" description="Curli production assembly/transport component CsgF" evidence="4">
    <location>
        <begin position="20"/>
        <end position="143"/>
    </location>
</feature>
<dbReference type="RefSeq" id="WP_332920593.1">
    <property type="nucleotide sequence ID" value="NZ_AP025292.1"/>
</dbReference>
<protein>
    <recommendedName>
        <fullName evidence="2">Curli production assembly/transport component CsgF</fullName>
    </recommendedName>
</protein>
<accession>A0ABM7VDE8</accession>
<keyword evidence="6" id="KW-1185">Reference proteome</keyword>
<dbReference type="EMBL" id="AP025292">
    <property type="protein sequence ID" value="BDC98951.1"/>
    <property type="molecule type" value="Genomic_DNA"/>
</dbReference>
<proteinExistence type="predicted"/>
<dbReference type="InterPro" id="IPR018893">
    <property type="entry name" value="T8SS_CsgF"/>
</dbReference>
<gene>
    <name evidence="5" type="primary">csgF</name>
    <name evidence="5" type="ORF">PEPS_12320</name>
</gene>
<dbReference type="Pfam" id="PF10614">
    <property type="entry name" value="CsgF"/>
    <property type="match status" value="1"/>
</dbReference>
<comment type="function">
    <text evidence="1">May be involved in the biogenesis of curli organelles.</text>
</comment>
<sequence>MIRISLFLLLFACLPQVQAQDFVYTPINTSFGGSYLNYSSLLNGANQQNTYTDPKEDAMNQLIEQENPNQKWDDLADGLENRIVDAIQDKILEDYLGEDGKLQEGSFTLGDFNVDIEEGLEGFFVNIEDGRTGGSTRIDVPFF</sequence>
<evidence type="ECO:0000313" key="6">
    <source>
        <dbReference type="Proteomes" id="UP001354989"/>
    </source>
</evidence>
<name>A0ABM7VDE8_9BACT</name>